<feature type="coiled-coil region" evidence="1">
    <location>
        <begin position="229"/>
        <end position="263"/>
    </location>
</feature>
<feature type="compositionally biased region" description="Basic residues" evidence="2">
    <location>
        <begin position="79"/>
        <end position="97"/>
    </location>
</feature>
<protein>
    <submittedName>
        <fullName evidence="3">Uncharacterized protein</fullName>
    </submittedName>
</protein>
<gene>
    <name evidence="3" type="ORF">C6P45_005498</name>
</gene>
<reference evidence="3 4" key="1">
    <citation type="submission" date="2020-11" db="EMBL/GenBank/DDBJ databases">
        <title>Kefir isolates.</title>
        <authorList>
            <person name="Marcisauskas S."/>
            <person name="Kim Y."/>
            <person name="Blasche S."/>
        </authorList>
    </citation>
    <scope>NUCLEOTIDE SEQUENCE [LARGE SCALE GENOMIC DNA]</scope>
    <source>
        <strain evidence="3 4">OG2</strain>
    </source>
</reference>
<feature type="region of interest" description="Disordered" evidence="2">
    <location>
        <begin position="1"/>
        <end position="50"/>
    </location>
</feature>
<dbReference type="AlphaFoldDB" id="A0A9P6W861"/>
<accession>A0A9P6W861</accession>
<feature type="compositionally biased region" description="Polar residues" evidence="2">
    <location>
        <begin position="68"/>
        <end position="78"/>
    </location>
</feature>
<feature type="region of interest" description="Disordered" evidence="2">
    <location>
        <begin position="63"/>
        <end position="105"/>
    </location>
</feature>
<evidence type="ECO:0000313" key="4">
    <source>
        <dbReference type="Proteomes" id="UP000750334"/>
    </source>
</evidence>
<dbReference type="OrthoDB" id="4068255at2759"/>
<dbReference type="Proteomes" id="UP000750334">
    <property type="component" value="Unassembled WGS sequence"/>
</dbReference>
<sequence>MERQKETRSLFYNDSISSTSSPTSIANINKEPTIAPPPIPSQNIIPRANPQFKKFYEDESSFIAPKPQSYSRQNIIQRTKNKKRNNPLSKSKRKQSRKNSNSSDKIGPWEFNKFIKKSYNDKGPIRNEDIVWKTISKPLADSMMQLVEENTNSSVDDIFIDYSTDLERITRDKFGEVDKIYNLKQRLLNEILDKMNDKLRDSQFPSSFKSVDLDVETIVSKREYIQGLYEDELKNIETIEIALEKEKEKLEESKKILQGIKSNKNKNLNEKLLKDDMHPALIPAIQNAYGMIGTNSGTTTNKTVSKTKSWKKDIAEMNLQLPASMNNHHKKLTLEEENAAKLSIPSLKEYADINDELQDRVTEILRNGNLADTQAFFNNFSK</sequence>
<name>A0A9P6W861_MAUEX</name>
<comment type="caution">
    <text evidence="3">The sequence shown here is derived from an EMBL/GenBank/DDBJ whole genome shotgun (WGS) entry which is preliminary data.</text>
</comment>
<dbReference type="EMBL" id="PUHR01000098">
    <property type="protein sequence ID" value="KAG0667445.1"/>
    <property type="molecule type" value="Genomic_DNA"/>
</dbReference>
<feature type="compositionally biased region" description="Low complexity" evidence="2">
    <location>
        <begin position="15"/>
        <end position="25"/>
    </location>
</feature>
<keyword evidence="1" id="KW-0175">Coiled coil</keyword>
<evidence type="ECO:0000256" key="2">
    <source>
        <dbReference type="SAM" id="MobiDB-lite"/>
    </source>
</evidence>
<proteinExistence type="predicted"/>
<evidence type="ECO:0000313" key="3">
    <source>
        <dbReference type="EMBL" id="KAG0667445.1"/>
    </source>
</evidence>
<keyword evidence="4" id="KW-1185">Reference proteome</keyword>
<organism evidence="3 4">
    <name type="scientific">Maudiozyma exigua</name>
    <name type="common">Yeast</name>
    <name type="synonym">Kazachstania exigua</name>
    <dbReference type="NCBI Taxonomy" id="34358"/>
    <lineage>
        <taxon>Eukaryota</taxon>
        <taxon>Fungi</taxon>
        <taxon>Dikarya</taxon>
        <taxon>Ascomycota</taxon>
        <taxon>Saccharomycotina</taxon>
        <taxon>Saccharomycetes</taxon>
        <taxon>Saccharomycetales</taxon>
        <taxon>Saccharomycetaceae</taxon>
        <taxon>Maudiozyma</taxon>
    </lineage>
</organism>
<evidence type="ECO:0000256" key="1">
    <source>
        <dbReference type="SAM" id="Coils"/>
    </source>
</evidence>